<organism evidence="3 4">
    <name type="scientific">Stylonychia lemnae</name>
    <name type="common">Ciliate</name>
    <dbReference type="NCBI Taxonomy" id="5949"/>
    <lineage>
        <taxon>Eukaryota</taxon>
        <taxon>Sar</taxon>
        <taxon>Alveolata</taxon>
        <taxon>Ciliophora</taxon>
        <taxon>Intramacronucleata</taxon>
        <taxon>Spirotrichea</taxon>
        <taxon>Stichotrichia</taxon>
        <taxon>Sporadotrichida</taxon>
        <taxon>Oxytrichidae</taxon>
        <taxon>Stylonychinae</taxon>
        <taxon>Stylonychia</taxon>
    </lineage>
</organism>
<evidence type="ECO:0000313" key="3">
    <source>
        <dbReference type="EMBL" id="CDW73573.1"/>
    </source>
</evidence>
<feature type="region of interest" description="Disordered" evidence="2">
    <location>
        <begin position="572"/>
        <end position="597"/>
    </location>
</feature>
<feature type="region of interest" description="Disordered" evidence="2">
    <location>
        <begin position="298"/>
        <end position="335"/>
    </location>
</feature>
<protein>
    <submittedName>
        <fullName evidence="3">Uncharacterized protein</fullName>
    </submittedName>
</protein>
<reference evidence="3 4" key="1">
    <citation type="submission" date="2014-06" db="EMBL/GenBank/DDBJ databases">
        <authorList>
            <person name="Swart Estienne"/>
        </authorList>
    </citation>
    <scope>NUCLEOTIDE SEQUENCE [LARGE SCALE GENOMIC DNA]</scope>
    <source>
        <strain evidence="3 4">130c</strain>
    </source>
</reference>
<name>A0A077ZUJ5_STYLE</name>
<evidence type="ECO:0000313" key="4">
    <source>
        <dbReference type="Proteomes" id="UP000039865"/>
    </source>
</evidence>
<keyword evidence="1" id="KW-0175">Coiled coil</keyword>
<accession>A0A077ZUJ5</accession>
<dbReference type="EMBL" id="CCKQ01002482">
    <property type="protein sequence ID" value="CDW73573.1"/>
    <property type="molecule type" value="Genomic_DNA"/>
</dbReference>
<feature type="compositionally biased region" description="Basic residues" evidence="2">
    <location>
        <begin position="460"/>
        <end position="480"/>
    </location>
</feature>
<keyword evidence="4" id="KW-1185">Reference proteome</keyword>
<sequence length="793" mass="93757">MSKEILKINKQSLSRSKADNNLMPNLVLQAVGSETQATSRDERAPIQLQRRATQKSSLKDFGLKRKTTIRFKDEECLIGLMDEDEMQQLKLNNPQKELLKQIQSKSYFSNKNKLGAQLFDQGKSSLILANLTFSVDHHNPFFNRKLKNEKLINLDKRQLLKLGQVTQEEIDEDDRKAKMQIQQPSSLKDSLAKAKEYFQKKLKEALEEQKKDQQKDLLINYVFNKEKEKKEEEEKLKELEQQEVQNPVDEDIPDKWTWQKRLRQTIQSKSNIVKAFTDLQISDSQDLQDKSINRLDIPQNKSASVSPSKSSKKIITFTGKAEETNRSKSSAQKDLEQNSQVLGRFKNYKSRIENFIQNMQTDLTFEEIQKIDRDNQKQQKKLEDIRNAQDLARKAELIRNKVDPSLFQMPFLHKKDVKSFYKKFRLNEGSISPFFQEKEADNFDYEKAIDKLKEARMKHQNFMKRQLQKKQQAKRKKEREKRHQEQKKLAFGDDVSSLMESFDSLELNDCVDRNDQSFFDRDKNIKTTMSKTNRVDPVRELLKSNQSALYDKYGFNDIEEELPRSHCRELESDDDYSDFQASQSSSGPQRSVSTKQSFYRNTHTRASGMLMSDSSTNKIKSLQRRPTLMGRFFQSPSNFLQNSDQKPNMVRDKLAQFYKKVNKQSQLAKLSKDHLLMNRIDRSLKQQKKIEDMLQDYLYVYRYNKQENDELQQILKESKAAVEEIKKDLIDNEHKIDYDITAKHEKDFMEKIKIWHQNEMRKKDFDEQRMDQQAMKYQKLRRIQFSGINSRDL</sequence>
<evidence type="ECO:0000256" key="2">
    <source>
        <dbReference type="SAM" id="MobiDB-lite"/>
    </source>
</evidence>
<evidence type="ECO:0000256" key="1">
    <source>
        <dbReference type="SAM" id="Coils"/>
    </source>
</evidence>
<proteinExistence type="predicted"/>
<feature type="coiled-coil region" evidence="1">
    <location>
        <begin position="188"/>
        <end position="245"/>
    </location>
</feature>
<feature type="compositionally biased region" description="Low complexity" evidence="2">
    <location>
        <begin position="580"/>
        <end position="593"/>
    </location>
</feature>
<dbReference type="InParanoid" id="A0A077ZUJ5"/>
<dbReference type="Proteomes" id="UP000039865">
    <property type="component" value="Unassembled WGS sequence"/>
</dbReference>
<feature type="region of interest" description="Disordered" evidence="2">
    <location>
        <begin position="460"/>
        <end position="487"/>
    </location>
</feature>
<feature type="compositionally biased region" description="Basic and acidic residues" evidence="2">
    <location>
        <begin position="320"/>
        <end position="335"/>
    </location>
</feature>
<dbReference type="AlphaFoldDB" id="A0A077ZUJ5"/>
<gene>
    <name evidence="3" type="primary">Contig9173.g9814</name>
    <name evidence="3" type="ORF">STYLEM_2556</name>
</gene>
<feature type="coiled-coil region" evidence="1">
    <location>
        <begin position="368"/>
        <end position="395"/>
    </location>
</feature>